<keyword evidence="10" id="KW-0408">Iron</keyword>
<evidence type="ECO:0000256" key="6">
    <source>
        <dbReference type="ARBA" id="ARBA00022679"/>
    </source>
</evidence>
<dbReference type="NCBIfam" id="TIGR00089">
    <property type="entry name" value="MiaB/RimO family radical SAM methylthiotransferase"/>
    <property type="match status" value="1"/>
</dbReference>
<protein>
    <recommendedName>
        <fullName evidence="15">Threonylcarbamoyladenosine tRNA methylthiotransferase MtaB</fullName>
        <ecNumber evidence="3">2.8.4.5</ecNumber>
    </recommendedName>
    <alternativeName>
        <fullName evidence="12">tRNA-t(6)A37 methylthiotransferase</fullName>
    </alternativeName>
</protein>
<organism evidence="18 19">
    <name type="scientific">Lutispora thermophila DSM 19022</name>
    <dbReference type="NCBI Taxonomy" id="1122184"/>
    <lineage>
        <taxon>Bacteria</taxon>
        <taxon>Bacillati</taxon>
        <taxon>Bacillota</taxon>
        <taxon>Clostridia</taxon>
        <taxon>Lutisporales</taxon>
        <taxon>Lutisporaceae</taxon>
        <taxon>Lutispora</taxon>
    </lineage>
</organism>
<comment type="similarity">
    <text evidence="14">Belongs to the methylthiotransferase family. MtaB subfamily.</text>
</comment>
<evidence type="ECO:0000256" key="10">
    <source>
        <dbReference type="ARBA" id="ARBA00023004"/>
    </source>
</evidence>
<keyword evidence="8" id="KW-0819">tRNA processing</keyword>
<evidence type="ECO:0000256" key="12">
    <source>
        <dbReference type="ARBA" id="ARBA00031213"/>
    </source>
</evidence>
<dbReference type="NCBIfam" id="TIGR01579">
    <property type="entry name" value="MiaB-like-C"/>
    <property type="match status" value="1"/>
</dbReference>
<reference evidence="18 19" key="1">
    <citation type="submission" date="2016-11" db="EMBL/GenBank/DDBJ databases">
        <authorList>
            <person name="Jaros S."/>
            <person name="Januszkiewicz K."/>
            <person name="Wedrychowicz H."/>
        </authorList>
    </citation>
    <scope>NUCLEOTIDE SEQUENCE [LARGE SCALE GENOMIC DNA]</scope>
    <source>
        <strain evidence="18 19">DSM 19022</strain>
    </source>
</reference>
<dbReference type="Proteomes" id="UP000184442">
    <property type="component" value="Unassembled WGS sequence"/>
</dbReference>
<dbReference type="PROSITE" id="PS51918">
    <property type="entry name" value="RADICAL_SAM"/>
    <property type="match status" value="1"/>
</dbReference>
<evidence type="ECO:0000259" key="16">
    <source>
        <dbReference type="PROSITE" id="PS51449"/>
    </source>
</evidence>
<dbReference type="GO" id="GO:0051539">
    <property type="term" value="F:4 iron, 4 sulfur cluster binding"/>
    <property type="evidence" value="ECO:0007669"/>
    <property type="project" value="UniProtKB-KW"/>
</dbReference>
<dbReference type="SFLD" id="SFLDS00029">
    <property type="entry name" value="Radical_SAM"/>
    <property type="match status" value="1"/>
</dbReference>
<evidence type="ECO:0000256" key="2">
    <source>
        <dbReference type="ARBA" id="ARBA00002399"/>
    </source>
</evidence>
<dbReference type="SUPFAM" id="SSF102114">
    <property type="entry name" value="Radical SAM enzymes"/>
    <property type="match status" value="1"/>
</dbReference>
<dbReference type="SFLD" id="SFLDG01061">
    <property type="entry name" value="methylthiotransferase"/>
    <property type="match status" value="1"/>
</dbReference>
<dbReference type="InterPro" id="IPR013848">
    <property type="entry name" value="Methylthiotransferase_N"/>
</dbReference>
<sequence>MNKVAFYTLGCKVNQYETEAMMEAFENAGYEIVEYDGYSDIYIINTCTVTNIGDRKSRQIIRRALDHNPEAFIAVVGCYSQIAPQEILEIPGVKLVVGTSERSRIVELVEEAHNMDKKVSVVGNIMEIEEFEDMAIRNYKSRSRAFIKIQEGCEQYCTYCIIPYARGRIRSRKPENIVNEVKILAENGYKEIVLTGIHVGSYGKDLGDVVLMDIINMVHEIDGIERLRMSSVDPMTFDDKFIANLPRLHKLCRHFHLSLQSGCDETLKRMNRKYTTQQYREVVSKLRNIYPDVGITTDIIVGFPGETDEEFKKTVEFVEEMSFSSMHVFKFSPRKGTPAAKFKGQVNPKVKDERSKIISEIAHKNHIKFMNNMIGKSFKVLYEEKIDDASNYYEGLTDNYIRVKAETAYDIKGEIINTRLVDIEGDIMIGYLEKI</sequence>
<keyword evidence="11" id="KW-0411">Iron-sulfur</keyword>
<dbReference type="InterPro" id="IPR038135">
    <property type="entry name" value="Methylthiotransferase_N_sf"/>
</dbReference>
<evidence type="ECO:0000256" key="1">
    <source>
        <dbReference type="ARBA" id="ARBA00001966"/>
    </source>
</evidence>
<keyword evidence="19" id="KW-1185">Reference proteome</keyword>
<dbReference type="SFLD" id="SFLDF00295">
    <property type="entry name" value="threonylcarbamoyladenosine_tRN"/>
    <property type="match status" value="1"/>
</dbReference>
<comment type="function">
    <text evidence="2">Catalyzes the methylthiolation of N6-threonylcarbamoyladenosine (t(6)A), leading to the formation of 2-methylthio-N6-threonylcarbamoyladenosine (ms(2)t(6)A) at position 37 in tRNAs that read codons beginning with adenine.</text>
</comment>
<comment type="cofactor">
    <cofactor evidence="1">
        <name>[4Fe-4S] cluster</name>
        <dbReference type="ChEBI" id="CHEBI:49883"/>
    </cofactor>
</comment>
<dbReference type="PROSITE" id="PS01278">
    <property type="entry name" value="MTTASE_RADICAL"/>
    <property type="match status" value="1"/>
</dbReference>
<evidence type="ECO:0000256" key="3">
    <source>
        <dbReference type="ARBA" id="ARBA00013273"/>
    </source>
</evidence>
<name>A0A1M6DCI6_9FIRM</name>
<keyword evidence="5" id="KW-0963">Cytoplasm</keyword>
<evidence type="ECO:0000256" key="4">
    <source>
        <dbReference type="ARBA" id="ARBA00022485"/>
    </source>
</evidence>
<evidence type="ECO:0000256" key="11">
    <source>
        <dbReference type="ARBA" id="ARBA00023014"/>
    </source>
</evidence>
<dbReference type="InterPro" id="IPR006638">
    <property type="entry name" value="Elp3/MiaA/NifB-like_rSAM"/>
</dbReference>
<dbReference type="InterPro" id="IPR034557">
    <property type="entry name" value="ThrcA_tRNA_MEthiotransferase"/>
</dbReference>
<evidence type="ECO:0000256" key="5">
    <source>
        <dbReference type="ARBA" id="ARBA00022490"/>
    </source>
</evidence>
<dbReference type="PROSITE" id="PS51449">
    <property type="entry name" value="MTTASE_N"/>
    <property type="match status" value="1"/>
</dbReference>
<dbReference type="CDD" id="cd01335">
    <property type="entry name" value="Radical_SAM"/>
    <property type="match status" value="1"/>
</dbReference>
<dbReference type="Pfam" id="PF00919">
    <property type="entry name" value="UPF0004"/>
    <property type="match status" value="1"/>
</dbReference>
<evidence type="ECO:0000256" key="15">
    <source>
        <dbReference type="ARBA" id="ARBA00069898"/>
    </source>
</evidence>
<dbReference type="InterPro" id="IPR058240">
    <property type="entry name" value="rSAM_sf"/>
</dbReference>
<gene>
    <name evidence="18" type="ORF">SAMN02745176_01122</name>
</gene>
<dbReference type="Gene3D" id="3.40.50.12160">
    <property type="entry name" value="Methylthiotransferase, N-terminal domain"/>
    <property type="match status" value="1"/>
</dbReference>
<evidence type="ECO:0000256" key="14">
    <source>
        <dbReference type="ARBA" id="ARBA00061574"/>
    </source>
</evidence>
<dbReference type="GO" id="GO:0046872">
    <property type="term" value="F:metal ion binding"/>
    <property type="evidence" value="ECO:0007669"/>
    <property type="project" value="UniProtKB-KW"/>
</dbReference>
<dbReference type="Gene3D" id="3.80.30.20">
    <property type="entry name" value="tm_1862 like domain"/>
    <property type="match status" value="1"/>
</dbReference>
<evidence type="ECO:0000313" key="19">
    <source>
        <dbReference type="Proteomes" id="UP000184442"/>
    </source>
</evidence>
<keyword evidence="7" id="KW-0949">S-adenosyl-L-methionine</keyword>
<dbReference type="RefSeq" id="WP_073025246.1">
    <property type="nucleotide sequence ID" value="NZ_FQZS01000006.1"/>
</dbReference>
<evidence type="ECO:0000313" key="18">
    <source>
        <dbReference type="EMBL" id="SHI70956.1"/>
    </source>
</evidence>
<dbReference type="InterPro" id="IPR020612">
    <property type="entry name" value="Methylthiotransferase_CS"/>
</dbReference>
<dbReference type="SMART" id="SM00729">
    <property type="entry name" value="Elp3"/>
    <property type="match status" value="1"/>
</dbReference>
<comment type="catalytic activity">
    <reaction evidence="13">
        <text>N(6)-L-threonylcarbamoyladenosine(37) in tRNA + (sulfur carrier)-SH + AH2 + 2 S-adenosyl-L-methionine = 2-methylsulfanyl-N(6)-L-threonylcarbamoyladenosine(37) in tRNA + (sulfur carrier)-H + 5'-deoxyadenosine + L-methionine + A + S-adenosyl-L-homocysteine + 2 H(+)</text>
        <dbReference type="Rhea" id="RHEA:37075"/>
        <dbReference type="Rhea" id="RHEA-COMP:10163"/>
        <dbReference type="Rhea" id="RHEA-COMP:11092"/>
        <dbReference type="Rhea" id="RHEA-COMP:14737"/>
        <dbReference type="Rhea" id="RHEA-COMP:14739"/>
        <dbReference type="ChEBI" id="CHEBI:13193"/>
        <dbReference type="ChEBI" id="CHEBI:15378"/>
        <dbReference type="ChEBI" id="CHEBI:17319"/>
        <dbReference type="ChEBI" id="CHEBI:17499"/>
        <dbReference type="ChEBI" id="CHEBI:29917"/>
        <dbReference type="ChEBI" id="CHEBI:57844"/>
        <dbReference type="ChEBI" id="CHEBI:57856"/>
        <dbReference type="ChEBI" id="CHEBI:59789"/>
        <dbReference type="ChEBI" id="CHEBI:64428"/>
        <dbReference type="ChEBI" id="CHEBI:74418"/>
        <dbReference type="ChEBI" id="CHEBI:74420"/>
        <dbReference type="EC" id="2.8.4.5"/>
    </reaction>
</comment>
<proteinExistence type="inferred from homology"/>
<evidence type="ECO:0000256" key="9">
    <source>
        <dbReference type="ARBA" id="ARBA00022723"/>
    </source>
</evidence>
<dbReference type="OrthoDB" id="9805215at2"/>
<evidence type="ECO:0000256" key="8">
    <source>
        <dbReference type="ARBA" id="ARBA00022694"/>
    </source>
</evidence>
<dbReference type="InterPro" id="IPR007197">
    <property type="entry name" value="rSAM"/>
</dbReference>
<evidence type="ECO:0000256" key="13">
    <source>
        <dbReference type="ARBA" id="ARBA00051661"/>
    </source>
</evidence>
<accession>A0A1M6DCI6</accession>
<dbReference type="PANTHER" id="PTHR11918:SF45">
    <property type="entry name" value="THREONYLCARBAMOYLADENOSINE TRNA METHYLTHIOTRANSFERASE"/>
    <property type="match status" value="1"/>
</dbReference>
<evidence type="ECO:0000259" key="17">
    <source>
        <dbReference type="PROSITE" id="PS51918"/>
    </source>
</evidence>
<feature type="domain" description="Radical SAM core" evidence="17">
    <location>
        <begin position="139"/>
        <end position="368"/>
    </location>
</feature>
<dbReference type="SFLD" id="SFLDG01082">
    <property type="entry name" value="B12-binding_domain_containing"/>
    <property type="match status" value="1"/>
</dbReference>
<dbReference type="FunFam" id="3.80.30.20:FF:000001">
    <property type="entry name" value="tRNA-2-methylthio-N(6)-dimethylallyladenosine synthase 2"/>
    <property type="match status" value="1"/>
</dbReference>
<dbReference type="InterPro" id="IPR005839">
    <property type="entry name" value="Methylthiotransferase"/>
</dbReference>
<keyword evidence="9" id="KW-0479">Metal-binding</keyword>
<dbReference type="FunFam" id="3.40.50.12160:FF:000004">
    <property type="entry name" value="Threonylcarbamoyladenosine tRNA methylthiotransferase MtaB"/>
    <property type="match status" value="1"/>
</dbReference>
<dbReference type="Pfam" id="PF04055">
    <property type="entry name" value="Radical_SAM"/>
    <property type="match status" value="1"/>
</dbReference>
<dbReference type="InterPro" id="IPR023404">
    <property type="entry name" value="rSAM_horseshoe"/>
</dbReference>
<keyword evidence="4" id="KW-0004">4Fe-4S</keyword>
<dbReference type="AlphaFoldDB" id="A0A1M6DCI6"/>
<dbReference type="EC" id="2.8.4.5" evidence="3"/>
<keyword evidence="6 18" id="KW-0808">Transferase</keyword>
<dbReference type="PANTHER" id="PTHR11918">
    <property type="entry name" value="RADICAL SAM PROTEINS"/>
    <property type="match status" value="1"/>
</dbReference>
<dbReference type="EMBL" id="FQZS01000006">
    <property type="protein sequence ID" value="SHI70956.1"/>
    <property type="molecule type" value="Genomic_DNA"/>
</dbReference>
<dbReference type="GO" id="GO:0035598">
    <property type="term" value="F:tRNA (N(6)-L-threonylcarbamoyladenosine(37)-C(2))-methylthiotransferase activity"/>
    <property type="evidence" value="ECO:0007669"/>
    <property type="project" value="UniProtKB-EC"/>
</dbReference>
<feature type="domain" description="MTTase N-terminal" evidence="16">
    <location>
        <begin position="2"/>
        <end position="114"/>
    </location>
</feature>
<dbReference type="STRING" id="1122184.SAMN02745176_01122"/>
<evidence type="ECO:0000256" key="7">
    <source>
        <dbReference type="ARBA" id="ARBA00022691"/>
    </source>
</evidence>
<dbReference type="InterPro" id="IPR006467">
    <property type="entry name" value="MiaB-like_bact"/>
</dbReference>